<gene>
    <name evidence="1" type="ORF">UFOVP1038_4</name>
</gene>
<name>A0A6J5QEQ9_9CAUD</name>
<dbReference type="EMBL" id="LR796988">
    <property type="protein sequence ID" value="CAB4180001.1"/>
    <property type="molecule type" value="Genomic_DNA"/>
</dbReference>
<proteinExistence type="predicted"/>
<evidence type="ECO:0000313" key="1">
    <source>
        <dbReference type="EMBL" id="CAB4180001.1"/>
    </source>
</evidence>
<protein>
    <submittedName>
        <fullName evidence="1">Uncharacterized protein</fullName>
    </submittedName>
</protein>
<sequence>MPVLIEGYDDLLKSLKNFAPEMKKDLDKRIAGVMLPLRDKARGYAPSAFPRELHNWNDIGQTRSRGGSFPLYDRQTVQDGIVYSKGAAKKNQYGFSAFSYVANTSPAGSIYETAGRVNPQGRDSSHIVIIDKRFTRRELRVKTTKDSQSRNPGAAAHFTREINKTGSLKGSGKEAGRLIFKAWDEDQGKAQDAIIYAIQETCYKFNQNYLVMGNYALAAA</sequence>
<reference evidence="1" key="1">
    <citation type="submission" date="2020-05" db="EMBL/GenBank/DDBJ databases">
        <authorList>
            <person name="Chiriac C."/>
            <person name="Salcher M."/>
            <person name="Ghai R."/>
            <person name="Kavagutti S V."/>
        </authorList>
    </citation>
    <scope>NUCLEOTIDE SEQUENCE</scope>
</reference>
<organism evidence="1">
    <name type="scientific">uncultured Caudovirales phage</name>
    <dbReference type="NCBI Taxonomy" id="2100421"/>
    <lineage>
        <taxon>Viruses</taxon>
        <taxon>Duplodnaviria</taxon>
        <taxon>Heunggongvirae</taxon>
        <taxon>Uroviricota</taxon>
        <taxon>Caudoviricetes</taxon>
        <taxon>Peduoviridae</taxon>
        <taxon>Maltschvirus</taxon>
        <taxon>Maltschvirus maltsch</taxon>
    </lineage>
</organism>
<accession>A0A6J5QEQ9</accession>